<dbReference type="InterPro" id="IPR039424">
    <property type="entry name" value="SBP_5"/>
</dbReference>
<keyword evidence="1" id="KW-0732">Signal</keyword>
<dbReference type="PROSITE" id="PS51257">
    <property type="entry name" value="PROKAR_LIPOPROTEIN"/>
    <property type="match status" value="1"/>
</dbReference>
<dbReference type="OrthoDB" id="9796817at2"/>
<reference evidence="3 4" key="1">
    <citation type="submission" date="2016-10" db="EMBL/GenBank/DDBJ databases">
        <authorList>
            <person name="de Groot N.N."/>
        </authorList>
    </citation>
    <scope>NUCLEOTIDE SEQUENCE [LARGE SCALE GENOMIC DNA]</scope>
    <source>
        <strain evidence="3 4">CGMCC 1.9159</strain>
    </source>
</reference>
<sequence length="503" mass="55225">MRARQLLTLLVALAVVLVAACTRPESPLPIDEQEPKVLNVGATGEPDGMDPITVTGAGTPFVLLYNVYETLVKLDPEKRPQPLLATEWVVSEDGLLYTFTLDRLAKFADGSPVTAEAVVSSFQRILDGDAHGQILADFAPVEEVRAVDERTVEIELNTPSNQFLIALSTPSGIIVNPAADPATLNQTPAGSGPYVLGEWEPGQLVKLTRNTNYWGTPTHFDEVNFRYYADPNAMNTAMLSGQLDIISNLTVPQAITQFEDSEDFVVLEGYTDGEVVLTYNHANPALAVKEVRQALNHAVDRQAVVDAAWGGKGELIGSMVPPTEPWYEDLSDFYPYDPERAKELLAEAGYAEGLTLRLRVPTLPYAPLAARSIQAQLREVGVEAAVEELEFSTWLEQVFANKDYDMTIVAHVEPGDLPMYAMPNNYMNYDNPVFNELIAEADRGTPEEFVEKQKEAARLLTEDAAANWLWLLPNIIITTPEISGVQENQTSLAFDVTTIASSQ</sequence>
<name>A0A1G9MNU1_9ACTN</name>
<dbReference type="AlphaFoldDB" id="A0A1G9MNU1"/>
<dbReference type="EMBL" id="FNGP01000005">
    <property type="protein sequence ID" value="SDL75701.1"/>
    <property type="molecule type" value="Genomic_DNA"/>
</dbReference>
<organism evidence="3 4">
    <name type="scientific">Tessaracoccus oleiagri</name>
    <dbReference type="NCBI Taxonomy" id="686624"/>
    <lineage>
        <taxon>Bacteria</taxon>
        <taxon>Bacillati</taxon>
        <taxon>Actinomycetota</taxon>
        <taxon>Actinomycetes</taxon>
        <taxon>Propionibacteriales</taxon>
        <taxon>Propionibacteriaceae</taxon>
        <taxon>Tessaracoccus</taxon>
    </lineage>
</organism>
<dbReference type="Pfam" id="PF00496">
    <property type="entry name" value="SBP_bac_5"/>
    <property type="match status" value="1"/>
</dbReference>
<dbReference type="Gene3D" id="3.40.190.10">
    <property type="entry name" value="Periplasmic binding protein-like II"/>
    <property type="match status" value="1"/>
</dbReference>
<dbReference type="GO" id="GO:0015833">
    <property type="term" value="P:peptide transport"/>
    <property type="evidence" value="ECO:0007669"/>
    <property type="project" value="TreeGrafter"/>
</dbReference>
<evidence type="ECO:0000313" key="4">
    <source>
        <dbReference type="Proteomes" id="UP000199475"/>
    </source>
</evidence>
<dbReference type="GO" id="GO:0042597">
    <property type="term" value="C:periplasmic space"/>
    <property type="evidence" value="ECO:0007669"/>
    <property type="project" value="UniProtKB-ARBA"/>
</dbReference>
<evidence type="ECO:0000313" key="3">
    <source>
        <dbReference type="EMBL" id="SDL75701.1"/>
    </source>
</evidence>
<feature type="domain" description="Solute-binding protein family 5" evidence="2">
    <location>
        <begin position="80"/>
        <end position="425"/>
    </location>
</feature>
<dbReference type="InterPro" id="IPR000914">
    <property type="entry name" value="SBP_5_dom"/>
</dbReference>
<evidence type="ECO:0000256" key="1">
    <source>
        <dbReference type="SAM" id="SignalP"/>
    </source>
</evidence>
<dbReference type="PANTHER" id="PTHR30290">
    <property type="entry name" value="PERIPLASMIC BINDING COMPONENT OF ABC TRANSPORTER"/>
    <property type="match status" value="1"/>
</dbReference>
<dbReference type="GO" id="GO:0043190">
    <property type="term" value="C:ATP-binding cassette (ABC) transporter complex"/>
    <property type="evidence" value="ECO:0007669"/>
    <property type="project" value="InterPro"/>
</dbReference>
<dbReference type="SUPFAM" id="SSF53850">
    <property type="entry name" value="Periplasmic binding protein-like II"/>
    <property type="match status" value="1"/>
</dbReference>
<dbReference type="Proteomes" id="UP000199475">
    <property type="component" value="Unassembled WGS sequence"/>
</dbReference>
<feature type="signal peptide" evidence="1">
    <location>
        <begin position="1"/>
        <end position="20"/>
    </location>
</feature>
<proteinExistence type="predicted"/>
<feature type="chain" id="PRO_5011597943" evidence="1">
    <location>
        <begin position="21"/>
        <end position="503"/>
    </location>
</feature>
<keyword evidence="4" id="KW-1185">Reference proteome</keyword>
<dbReference type="Gene3D" id="3.10.105.10">
    <property type="entry name" value="Dipeptide-binding Protein, Domain 3"/>
    <property type="match status" value="1"/>
</dbReference>
<dbReference type="InterPro" id="IPR030678">
    <property type="entry name" value="Peptide/Ni-bd"/>
</dbReference>
<evidence type="ECO:0000259" key="2">
    <source>
        <dbReference type="Pfam" id="PF00496"/>
    </source>
</evidence>
<dbReference type="GO" id="GO:1904680">
    <property type="term" value="F:peptide transmembrane transporter activity"/>
    <property type="evidence" value="ECO:0007669"/>
    <property type="project" value="TreeGrafter"/>
</dbReference>
<dbReference type="RefSeq" id="WP_093253228.1">
    <property type="nucleotide sequence ID" value="NZ_FNGP01000005.1"/>
</dbReference>
<dbReference type="STRING" id="686624.SAMN04488242_2743"/>
<protein>
    <submittedName>
        <fullName evidence="3">Peptide/nickel transport system substrate-binding protein</fullName>
    </submittedName>
</protein>
<dbReference type="CDD" id="cd08494">
    <property type="entry name" value="PBP2_NikA_DppA_OppA_like_6"/>
    <property type="match status" value="1"/>
</dbReference>
<gene>
    <name evidence="3" type="ORF">SAMN04488242_2743</name>
</gene>
<accession>A0A1G9MNU1</accession>
<dbReference type="PIRSF" id="PIRSF002741">
    <property type="entry name" value="MppA"/>
    <property type="match status" value="1"/>
</dbReference>